<proteinExistence type="predicted"/>
<name>S0AQI2_FERAC</name>
<dbReference type="AlphaFoldDB" id="S0AQI2"/>
<evidence type="ECO:0000313" key="2">
    <source>
        <dbReference type="Proteomes" id="UP000014660"/>
    </source>
</evidence>
<protein>
    <submittedName>
        <fullName evidence="1">Uncharacterized protein</fullName>
    </submittedName>
</protein>
<accession>S0AQI2</accession>
<dbReference type="GO" id="GO:0006355">
    <property type="term" value="P:regulation of DNA-templated transcription"/>
    <property type="evidence" value="ECO:0007669"/>
    <property type="project" value="InterPro"/>
</dbReference>
<organism evidence="1 2">
    <name type="scientific">Ferroplasma acidarmanus Fer1</name>
    <dbReference type="NCBI Taxonomy" id="333146"/>
    <lineage>
        <taxon>Archaea</taxon>
        <taxon>Methanobacteriati</taxon>
        <taxon>Thermoplasmatota</taxon>
        <taxon>Thermoplasmata</taxon>
        <taxon>Thermoplasmatales</taxon>
        <taxon>Ferroplasmaceae</taxon>
        <taxon>Ferroplasma</taxon>
    </lineage>
</organism>
<dbReference type="InterPro" id="IPR013321">
    <property type="entry name" value="Arc_rbn_hlx_hlx"/>
</dbReference>
<dbReference type="Proteomes" id="UP000014660">
    <property type="component" value="Chromosome"/>
</dbReference>
<sequence>MYFCLYTMIRKKRVTLTIDISTYEKFKEVCKNEDIKMSTKINTLITKWLAVQENENEKDNFR</sequence>
<dbReference type="Gene3D" id="1.10.1220.10">
    <property type="entry name" value="Met repressor-like"/>
    <property type="match status" value="1"/>
</dbReference>
<dbReference type="HOGENOM" id="CLU_2893075_0_0_2"/>
<dbReference type="EMBL" id="CP004145">
    <property type="protein sequence ID" value="AGO60434.1"/>
    <property type="molecule type" value="Genomic_DNA"/>
</dbReference>
<gene>
    <name evidence="1" type="ORF">FACI_IFERC00001G0454</name>
</gene>
<keyword evidence="2" id="KW-1185">Reference proteome</keyword>
<evidence type="ECO:0000313" key="1">
    <source>
        <dbReference type="EMBL" id="AGO60434.1"/>
    </source>
</evidence>
<dbReference type="KEGG" id="fac:FACI_IFERC01G0454"/>
<reference evidence="1 2" key="1">
    <citation type="journal article" date="2007" name="Proc. Natl. Acad. Sci. U.S.A.">
        <title>Genome dynamics in a natural archaeal population.</title>
        <authorList>
            <person name="Allen E.E."/>
            <person name="Tyson G.W."/>
            <person name="Whitaker R.J."/>
            <person name="Detter J.C."/>
            <person name="Richardson P.M."/>
            <person name="Banfield J.F."/>
        </authorList>
    </citation>
    <scope>NUCLEOTIDE SEQUENCE [LARGE SCALE GENOMIC DNA]</scope>
    <source>
        <strain evidence="2">fer1</strain>
    </source>
</reference>